<dbReference type="Pfam" id="PF14200">
    <property type="entry name" value="RicinB_lectin_2"/>
    <property type="match status" value="1"/>
</dbReference>
<dbReference type="InterPro" id="IPR005084">
    <property type="entry name" value="CBM6"/>
</dbReference>
<name>A0A315Y3I4_RUMFL</name>
<evidence type="ECO:0000256" key="3">
    <source>
        <dbReference type="SAM" id="SignalP"/>
    </source>
</evidence>
<organism evidence="6 7">
    <name type="scientific">Ruminococcus flavefaciens</name>
    <dbReference type="NCBI Taxonomy" id="1265"/>
    <lineage>
        <taxon>Bacteria</taxon>
        <taxon>Bacillati</taxon>
        <taxon>Bacillota</taxon>
        <taxon>Clostridia</taxon>
        <taxon>Eubacteriales</taxon>
        <taxon>Oscillospiraceae</taxon>
        <taxon>Ruminococcus</taxon>
    </lineage>
</organism>
<evidence type="ECO:0000259" key="5">
    <source>
        <dbReference type="PROSITE" id="PS51766"/>
    </source>
</evidence>
<gene>
    <name evidence="6" type="ORF">IE37_01051</name>
</gene>
<dbReference type="STRING" id="1265.SAMN02910280_0005"/>
<dbReference type="Pfam" id="PF13472">
    <property type="entry name" value="Lipase_GDSL_2"/>
    <property type="match status" value="2"/>
</dbReference>
<dbReference type="AlphaFoldDB" id="A0A315Y3I4"/>
<dbReference type="SUPFAM" id="SSF49785">
    <property type="entry name" value="Galactose-binding domain-like"/>
    <property type="match status" value="2"/>
</dbReference>
<feature type="domain" description="Dockerin" evidence="5">
    <location>
        <begin position="563"/>
        <end position="641"/>
    </location>
</feature>
<dbReference type="PROSITE" id="PS51766">
    <property type="entry name" value="DOCKERIN"/>
    <property type="match status" value="1"/>
</dbReference>
<feature type="domain" description="CBM6" evidence="4">
    <location>
        <begin position="665"/>
        <end position="791"/>
    </location>
</feature>
<dbReference type="Gene3D" id="3.40.50.1110">
    <property type="entry name" value="SGNH hydrolase"/>
    <property type="match status" value="2"/>
</dbReference>
<dbReference type="GO" id="GO:0000272">
    <property type="term" value="P:polysaccharide catabolic process"/>
    <property type="evidence" value="ECO:0007669"/>
    <property type="project" value="InterPro"/>
</dbReference>
<dbReference type="PANTHER" id="PTHR43695">
    <property type="entry name" value="PUTATIVE (AFU_ORTHOLOGUE AFUA_2G17250)-RELATED"/>
    <property type="match status" value="1"/>
</dbReference>
<dbReference type="GO" id="GO:0030246">
    <property type="term" value="F:carbohydrate binding"/>
    <property type="evidence" value="ECO:0007669"/>
    <property type="project" value="InterPro"/>
</dbReference>
<dbReference type="EMBL" id="QGDI01000003">
    <property type="protein sequence ID" value="PWJ14118.1"/>
    <property type="molecule type" value="Genomic_DNA"/>
</dbReference>
<dbReference type="SUPFAM" id="SSF50370">
    <property type="entry name" value="Ricin B-like lectins"/>
    <property type="match status" value="1"/>
</dbReference>
<dbReference type="SUPFAM" id="SSF52266">
    <property type="entry name" value="SGNH hydrolase"/>
    <property type="match status" value="2"/>
</dbReference>
<dbReference type="CDD" id="cd01821">
    <property type="entry name" value="Rhamnogalacturan_acetylesterase_like"/>
    <property type="match status" value="1"/>
</dbReference>
<dbReference type="CDD" id="cd14256">
    <property type="entry name" value="Dockerin_I"/>
    <property type="match status" value="1"/>
</dbReference>
<keyword evidence="3" id="KW-0732">Signal</keyword>
<dbReference type="PANTHER" id="PTHR43695:SF1">
    <property type="entry name" value="RHAMNOGALACTURONAN ACETYLESTERASE"/>
    <property type="match status" value="1"/>
</dbReference>
<feature type="chain" id="PRO_5016460170" evidence="3">
    <location>
        <begin position="26"/>
        <end position="1038"/>
    </location>
</feature>
<dbReference type="Gene3D" id="2.80.10.50">
    <property type="match status" value="1"/>
</dbReference>
<dbReference type="OrthoDB" id="9807041at2"/>
<dbReference type="InterPro" id="IPR016134">
    <property type="entry name" value="Dockerin_dom"/>
</dbReference>
<dbReference type="InterPro" id="IPR036514">
    <property type="entry name" value="SGNH_hydro_sf"/>
</dbReference>
<dbReference type="PROSITE" id="PS50231">
    <property type="entry name" value="RICIN_B_LECTIN"/>
    <property type="match status" value="1"/>
</dbReference>
<dbReference type="InterPro" id="IPR049033">
    <property type="entry name" value="AGA-YXIM_GBD"/>
</dbReference>
<reference evidence="6 7" key="1">
    <citation type="submission" date="2018-05" db="EMBL/GenBank/DDBJ databases">
        <title>The Hungate 1000. A catalogue of reference genomes from the rumen microbiome.</title>
        <authorList>
            <person name="Kelly W."/>
        </authorList>
    </citation>
    <scope>NUCLEOTIDE SEQUENCE [LARGE SCALE GENOMIC DNA]</scope>
    <source>
        <strain evidence="6 7">SAb67</strain>
    </source>
</reference>
<comment type="similarity">
    <text evidence="1">Belongs to the 'GDSL' lipolytic enzyme family.</text>
</comment>
<dbReference type="InterPro" id="IPR037459">
    <property type="entry name" value="RhgT-like"/>
</dbReference>
<dbReference type="InterPro" id="IPR036439">
    <property type="entry name" value="Dockerin_dom_sf"/>
</dbReference>
<dbReference type="RefSeq" id="WP_109725891.1">
    <property type="nucleotide sequence ID" value="NZ_QGDI01000003.1"/>
</dbReference>
<dbReference type="SUPFAM" id="SSF63446">
    <property type="entry name" value="Type I dockerin domain"/>
    <property type="match status" value="1"/>
</dbReference>
<dbReference type="CDD" id="cd00161">
    <property type="entry name" value="beta-trefoil_Ricin-like"/>
    <property type="match status" value="1"/>
</dbReference>
<dbReference type="Gene3D" id="2.60.120.430">
    <property type="entry name" value="Galactose-binding lectin"/>
    <property type="match status" value="1"/>
</dbReference>
<evidence type="ECO:0000313" key="6">
    <source>
        <dbReference type="EMBL" id="PWJ14118.1"/>
    </source>
</evidence>
<keyword evidence="2" id="KW-0378">Hydrolase</keyword>
<dbReference type="Gene3D" id="1.10.1330.10">
    <property type="entry name" value="Dockerin domain"/>
    <property type="match status" value="1"/>
</dbReference>
<dbReference type="InterPro" id="IPR000772">
    <property type="entry name" value="Ricin_B_lectin"/>
</dbReference>
<evidence type="ECO:0000313" key="7">
    <source>
        <dbReference type="Proteomes" id="UP000245720"/>
    </source>
</evidence>
<feature type="signal peptide" evidence="3">
    <location>
        <begin position="1"/>
        <end position="25"/>
    </location>
</feature>
<evidence type="ECO:0000256" key="2">
    <source>
        <dbReference type="ARBA" id="ARBA00022801"/>
    </source>
</evidence>
<dbReference type="InterPro" id="IPR013830">
    <property type="entry name" value="SGNH_hydro"/>
</dbReference>
<dbReference type="GO" id="GO:0016787">
    <property type="term" value="F:hydrolase activity"/>
    <property type="evidence" value="ECO:0007669"/>
    <property type="project" value="UniProtKB-KW"/>
</dbReference>
<dbReference type="PROSITE" id="PS51175">
    <property type="entry name" value="CBM6"/>
    <property type="match status" value="1"/>
</dbReference>
<dbReference type="CDD" id="cd04082">
    <property type="entry name" value="CBM35_pectate_lyase-like"/>
    <property type="match status" value="1"/>
</dbReference>
<evidence type="ECO:0000259" key="4">
    <source>
        <dbReference type="PROSITE" id="PS51175"/>
    </source>
</evidence>
<dbReference type="InterPro" id="IPR008979">
    <property type="entry name" value="Galactose-bd-like_sf"/>
</dbReference>
<comment type="caution">
    <text evidence="6">The sequence shown here is derived from an EMBL/GenBank/DDBJ whole genome shotgun (WGS) entry which is preliminary data.</text>
</comment>
<dbReference type="Proteomes" id="UP000245720">
    <property type="component" value="Unassembled WGS sequence"/>
</dbReference>
<dbReference type="Gene3D" id="2.60.120.260">
    <property type="entry name" value="Galactose-binding domain-like"/>
    <property type="match status" value="1"/>
</dbReference>
<proteinExistence type="inferred from homology"/>
<accession>A0A315Y3I4</accession>
<sequence length="1038" mass="112695">MKIRKLLGGLTSLALSLSAVTGLGAAEQIKPISASAAQSDWNFDFGGSGAANGFTAVSATDGYNSGRGYGFAQTWNVENVSAGGSGVLADAVKFNDGGSANTFNVDLPKGLYQVKVTIGNAPRTTIKMEGMLQMINLTGRGASETIKIPVTDGQLNIQAVEGMSKREQSISAVEIKKLNDTGEMPPTVWICGDSTVANYYNTADTAQHGWGQFFDGGKYDVRNLAASGQYAKGFVDAGQFAPIEYYGKSGDVYIISIGINDTNYSNETEYYNTVTDMVKRAKAKGMDVVLVKQQGRRGDLTRNPKLPGRWYGGALDKIGSEQNVRVIDLFTKWQDFGFSVGYDGMLSYYATKTDGSADDLHQSKKGAQKLAEMMQEEMALGSAFIHPDESVTYMFKNVNSGLYMEVADGSTASGANVQQWGADSSQPHNTWKFVQATGDYFYIKPQNADLYLYVENGSKDNGGNIVVAEKNGYSDQFFRIRDNGDGTVTFLTRASRDAAAVEVASAYTNNGANIQQWEVNGHNCQKWEMIEAAAPAETTTTTTTTVTTTTTTTTTVPPAEPVLKVFPGDANCDGVVELADAIIIMQSLANPDKYGSEGSDPLHITEQGKINGDVDKNVEGITSNDALFIQRCLLGLAELPEKVYEIPVTTTTSEMVTTTVTTILVRYYAVDQQWNNGVTETSNSGYTRSDGYVNLDNTTDSNITFTVDVPEAGNYMTHIRFANGSTSDRKMKLFVNGNVDRCWMQSFPSSGTWTDWLEYGIVLPLNAGRNTILMQSAMSEGGPNLDYIELFITDEPFAEYYDPSQEQQTVSGSHALYIAGDSTVQSYRADKAPQQGWGYYLQDYFNSDLTVVNHSIAGRSSKKFYDEGRFDAIANNLKEGDFVMIQFAINDAGAANADRYAPTCGNVNNPSSGSYEWYMTQFINATKAKGATPILVTTTLGMKAYSSGKFVNSYTNYNQACYDLAKKYSIPCIDLNTLMVNHYNSVGYDTAKSYHLMGAVAGSTDGTHFCEKGANIVAGLVAGEVRKQNISGLAPYLR</sequence>
<dbReference type="Pfam" id="PF21254">
    <property type="entry name" value="AGA-YXIM_GBD"/>
    <property type="match status" value="1"/>
</dbReference>
<dbReference type="InterPro" id="IPR035992">
    <property type="entry name" value="Ricin_B-like_lectins"/>
</dbReference>
<evidence type="ECO:0000256" key="1">
    <source>
        <dbReference type="ARBA" id="ARBA00008668"/>
    </source>
</evidence>
<dbReference type="Pfam" id="PF16990">
    <property type="entry name" value="CBM_35"/>
    <property type="match status" value="1"/>
</dbReference>
<protein>
    <submittedName>
        <fullName evidence="6">Lysophospholipase L1-like esterase</fullName>
    </submittedName>
</protein>